<sequence length="149" mass="17226">MLSLLVNHKDPQVTAFSELGAEISELDKYWREVAESTRQEELEKLRCKLEVGVQELTVIANKINSLANEIKNLLFTFKEIAVEVNRNYHLLQQHLNLKVAKLNKSKRRLIPLNIWDVHDLSIPNVVRRGTKFILTKQIVNLFPAQDTQA</sequence>
<dbReference type="EMBL" id="RSCL01000044">
    <property type="protein sequence ID" value="RUS95005.1"/>
    <property type="molecule type" value="Genomic_DNA"/>
</dbReference>
<comment type="caution">
    <text evidence="1">The sequence shown here is derived from an EMBL/GenBank/DDBJ whole genome shotgun (WGS) entry which is preliminary data.</text>
</comment>
<proteinExistence type="predicted"/>
<dbReference type="RefSeq" id="WP_127087111.1">
    <property type="nucleotide sequence ID" value="NZ_RSCL01000044.1"/>
</dbReference>
<reference evidence="1" key="1">
    <citation type="submission" date="2018-12" db="EMBL/GenBank/DDBJ databases">
        <authorList>
            <person name="Will S."/>
            <person name="Neumann-Schaal M."/>
            <person name="Henke P."/>
        </authorList>
    </citation>
    <scope>NUCLEOTIDE SEQUENCE</scope>
    <source>
        <strain evidence="1">PCC 7102</strain>
    </source>
</reference>
<dbReference type="OrthoDB" id="512746at2"/>
<reference evidence="1" key="2">
    <citation type="journal article" date="2019" name="Genome Biol. Evol.">
        <title>Day and night: Metabolic profiles and evolutionary relationships of six axenic non-marine cyanobacteria.</title>
        <authorList>
            <person name="Will S.E."/>
            <person name="Henke P."/>
            <person name="Boedeker C."/>
            <person name="Huang S."/>
            <person name="Brinkmann H."/>
            <person name="Rohde M."/>
            <person name="Jarek M."/>
            <person name="Friedl T."/>
            <person name="Seufert S."/>
            <person name="Schumacher M."/>
            <person name="Overmann J."/>
            <person name="Neumann-Schaal M."/>
            <person name="Petersen J."/>
        </authorList>
    </citation>
    <scope>NUCLEOTIDE SEQUENCE [LARGE SCALE GENOMIC DNA]</scope>
    <source>
        <strain evidence="1">PCC 7102</strain>
    </source>
</reference>
<name>A0A3S1CMC1_9CYAN</name>
<gene>
    <name evidence="1" type="ORF">DSM106972_091650</name>
</gene>
<accession>A0A3S1CMC1</accession>
<keyword evidence="2" id="KW-1185">Reference proteome</keyword>
<protein>
    <submittedName>
        <fullName evidence="1">Uncharacterized protein</fullName>
    </submittedName>
</protein>
<dbReference type="AlphaFoldDB" id="A0A3S1CMC1"/>
<evidence type="ECO:0000313" key="1">
    <source>
        <dbReference type="EMBL" id="RUS95005.1"/>
    </source>
</evidence>
<organism evidence="1 2">
    <name type="scientific">Dulcicalothrix desertica PCC 7102</name>
    <dbReference type="NCBI Taxonomy" id="232991"/>
    <lineage>
        <taxon>Bacteria</taxon>
        <taxon>Bacillati</taxon>
        <taxon>Cyanobacteriota</taxon>
        <taxon>Cyanophyceae</taxon>
        <taxon>Nostocales</taxon>
        <taxon>Calotrichaceae</taxon>
        <taxon>Dulcicalothrix</taxon>
    </lineage>
</organism>
<dbReference type="Proteomes" id="UP000271624">
    <property type="component" value="Unassembled WGS sequence"/>
</dbReference>
<evidence type="ECO:0000313" key="2">
    <source>
        <dbReference type="Proteomes" id="UP000271624"/>
    </source>
</evidence>